<feature type="domain" description="ATP-cone" evidence="4">
    <location>
        <begin position="1"/>
        <end position="86"/>
    </location>
</feature>
<accession>A0A7J3M4P2</accession>
<dbReference type="GO" id="GO:0005524">
    <property type="term" value="F:ATP binding"/>
    <property type="evidence" value="ECO:0007669"/>
    <property type="project" value="UniProtKB-UniRule"/>
</dbReference>
<evidence type="ECO:0000259" key="4">
    <source>
        <dbReference type="PROSITE" id="PS51161"/>
    </source>
</evidence>
<dbReference type="AlphaFoldDB" id="A0A7J3M4P2"/>
<sequence>MKVKKRDGRLEEFSKDKIVKTAVRAGLSVDKARKVAEEVEKKIYDGITTDEILSIVLSEIEKFSKNVSVRYGLKSSLLRLGPAGYRFEKFVSSLLREYGYKTRLNELIKGKCVTHEVDVVAEKEKRYLVECKFHNTPTYTGLKEVLYSYARFLDIAEVVKDFDGVWVFTNTKFSSEATKFAECRGIKLTGWRYPENEGIEALLERKKLYPVTVLKLSNFEVEELLRNGFAFCNEIVENEKKIAELFGKRAREIIAEAEAVVQ</sequence>
<dbReference type="InterPro" id="IPR007560">
    <property type="entry name" value="Restrct_endonuc_IV_Mrr"/>
</dbReference>
<dbReference type="InterPro" id="IPR054374">
    <property type="entry name" value="AF1548-like_C"/>
</dbReference>
<dbReference type="Gene3D" id="1.10.150.20">
    <property type="entry name" value="5' to 3' exonuclease, C-terminal subdomain"/>
    <property type="match status" value="1"/>
</dbReference>
<dbReference type="Gene3D" id="3.40.1350.10">
    <property type="match status" value="1"/>
</dbReference>
<dbReference type="InterPro" id="IPR010995">
    <property type="entry name" value="DNA_repair_Rad51/TF_NusA_a-hlx"/>
</dbReference>
<dbReference type="GO" id="GO:0004519">
    <property type="term" value="F:endonuclease activity"/>
    <property type="evidence" value="ECO:0007669"/>
    <property type="project" value="InterPro"/>
</dbReference>
<keyword evidence="1 3" id="KW-0547">Nucleotide-binding</keyword>
<dbReference type="EMBL" id="DSYZ01000124">
    <property type="protein sequence ID" value="HGT83380.1"/>
    <property type="molecule type" value="Genomic_DNA"/>
</dbReference>
<dbReference type="PROSITE" id="PS51161">
    <property type="entry name" value="ATP_CONE"/>
    <property type="match status" value="1"/>
</dbReference>
<dbReference type="Pfam" id="PF22357">
    <property type="entry name" value="AF1548-like_C"/>
    <property type="match status" value="1"/>
</dbReference>
<evidence type="ECO:0000313" key="5">
    <source>
        <dbReference type="EMBL" id="HGT83380.1"/>
    </source>
</evidence>
<dbReference type="InterPro" id="IPR011856">
    <property type="entry name" value="tRNA_endonuc-like_dom_sf"/>
</dbReference>
<reference evidence="5" key="1">
    <citation type="journal article" date="2020" name="mSystems">
        <title>Genome- and Community-Level Interaction Insights into Carbon Utilization and Element Cycling Functions of Hydrothermarchaeota in Hydrothermal Sediment.</title>
        <authorList>
            <person name="Zhou Z."/>
            <person name="Liu Y."/>
            <person name="Xu W."/>
            <person name="Pan J."/>
            <person name="Luo Z.H."/>
            <person name="Li M."/>
        </authorList>
    </citation>
    <scope>NUCLEOTIDE SEQUENCE [LARGE SCALE GENOMIC DNA]</scope>
    <source>
        <strain evidence="5">SpSt-587</strain>
    </source>
</reference>
<dbReference type="SUPFAM" id="SSF47794">
    <property type="entry name" value="Rad51 N-terminal domain-like"/>
    <property type="match status" value="1"/>
</dbReference>
<dbReference type="SUPFAM" id="SSF52980">
    <property type="entry name" value="Restriction endonuclease-like"/>
    <property type="match status" value="1"/>
</dbReference>
<dbReference type="Pfam" id="PF03477">
    <property type="entry name" value="ATP-cone"/>
    <property type="match status" value="1"/>
</dbReference>
<organism evidence="5">
    <name type="scientific">Archaeoglobus fulgidus</name>
    <dbReference type="NCBI Taxonomy" id="2234"/>
    <lineage>
        <taxon>Archaea</taxon>
        <taxon>Methanobacteriati</taxon>
        <taxon>Methanobacteriota</taxon>
        <taxon>Archaeoglobi</taxon>
        <taxon>Archaeoglobales</taxon>
        <taxon>Archaeoglobaceae</taxon>
        <taxon>Archaeoglobus</taxon>
    </lineage>
</organism>
<dbReference type="GO" id="GO:0009307">
    <property type="term" value="P:DNA restriction-modification system"/>
    <property type="evidence" value="ECO:0007669"/>
    <property type="project" value="InterPro"/>
</dbReference>
<dbReference type="InterPro" id="IPR011335">
    <property type="entry name" value="Restrct_endonuc-II-like"/>
</dbReference>
<name>A0A7J3M4P2_ARCFL</name>
<comment type="caution">
    <text evidence="5">The sequence shown here is derived from an EMBL/GenBank/DDBJ whole genome shotgun (WGS) entry which is preliminary data.</text>
</comment>
<gene>
    <name evidence="5" type="ORF">ENT52_06605</name>
</gene>
<evidence type="ECO:0000256" key="1">
    <source>
        <dbReference type="ARBA" id="ARBA00022741"/>
    </source>
</evidence>
<dbReference type="GO" id="GO:0003677">
    <property type="term" value="F:DNA binding"/>
    <property type="evidence" value="ECO:0007669"/>
    <property type="project" value="InterPro"/>
</dbReference>
<keyword evidence="2 3" id="KW-0067">ATP-binding</keyword>
<evidence type="ECO:0000256" key="2">
    <source>
        <dbReference type="ARBA" id="ARBA00022840"/>
    </source>
</evidence>
<evidence type="ECO:0000256" key="3">
    <source>
        <dbReference type="PROSITE-ProRule" id="PRU00492"/>
    </source>
</evidence>
<proteinExistence type="predicted"/>
<dbReference type="Pfam" id="PF04471">
    <property type="entry name" value="Mrr_cat"/>
    <property type="match status" value="1"/>
</dbReference>
<dbReference type="InterPro" id="IPR005144">
    <property type="entry name" value="ATP-cone_dom"/>
</dbReference>
<protein>
    <recommendedName>
        <fullName evidence="4">ATP-cone domain-containing protein</fullName>
    </recommendedName>
</protein>